<sequence length="304" mass="36176">MNYDDFKQVLDDTLFTDAKVTLLKNLKRNPSRYVGIFRASTPKGKLIQNFTQSLEIKYGDALESAFREMFSDYGLEKLPQDYKNPINGKDLNVDQVFKYGNKVIFIEQKIRDDHDSTKKSGQFTNFKDKYNVLKNYYRGYKIIGSMWFIDDSLVKNKKYYITELEKLEKSDDEFCLAYGGEIFKFLANELDINELPDMWYKICKYLELWKKDIPDLPELNFDKDPEETMRAFITIIEEESLSFLNKLFENDKVVDYIFPIIFPEKKSLLLLKQFVNAQIEENDFTNRKMKNYKKINENLEKIIK</sequence>
<dbReference type="EMBL" id="JAGHKT020000033">
    <property type="protein sequence ID" value="MCM5673386.1"/>
    <property type="molecule type" value="Genomic_DNA"/>
</dbReference>
<reference evidence="7 8" key="1">
    <citation type="submission" date="2022-06" db="EMBL/GenBank/DDBJ databases">
        <title>Staphylococcus hominis ShoR14 genome sequence.</title>
        <authorList>
            <person name="Yeo C.C."/>
            <person name="Chew C.H."/>
            <person name="Che Hamzah A.M."/>
            <person name="Al-Trad E.I."/>
        </authorList>
    </citation>
    <scope>NUCLEOTIDE SEQUENCE [LARGE SCALE GENOMIC DNA]</scope>
    <source>
        <strain evidence="7 8">ShoR14</strain>
    </source>
</reference>
<gene>
    <name evidence="7" type="ORF">J7T32_011685</name>
</gene>
<evidence type="ECO:0000256" key="6">
    <source>
        <dbReference type="ARBA" id="ARBA00093790"/>
    </source>
</evidence>
<evidence type="ECO:0000256" key="5">
    <source>
        <dbReference type="ARBA" id="ARBA00093760"/>
    </source>
</evidence>
<name>A0A8X8GR17_STAHO</name>
<evidence type="ECO:0000256" key="4">
    <source>
        <dbReference type="ARBA" id="ARBA00022801"/>
    </source>
</evidence>
<organism evidence="7 8">
    <name type="scientific">Staphylococcus hominis</name>
    <dbReference type="NCBI Taxonomy" id="1290"/>
    <lineage>
        <taxon>Bacteria</taxon>
        <taxon>Bacillati</taxon>
        <taxon>Bacillota</taxon>
        <taxon>Bacilli</taxon>
        <taxon>Bacillales</taxon>
        <taxon>Staphylococcaceae</taxon>
        <taxon>Staphylococcus</taxon>
    </lineage>
</organism>
<evidence type="ECO:0000256" key="1">
    <source>
        <dbReference type="ARBA" id="ARBA00022722"/>
    </source>
</evidence>
<dbReference type="EC" id="3.1.21.4" evidence="6"/>
<accession>A0A8X8GR17</accession>
<dbReference type="NCBIfam" id="NF045832">
    <property type="entry name" value="restrict_HpyAIV"/>
    <property type="match status" value="1"/>
</dbReference>
<keyword evidence="1" id="KW-0540">Nuclease</keyword>
<keyword evidence="2" id="KW-0680">Restriction system</keyword>
<evidence type="ECO:0000313" key="7">
    <source>
        <dbReference type="EMBL" id="MCM5673386.1"/>
    </source>
</evidence>
<dbReference type="AlphaFoldDB" id="A0A8X8GR17"/>
<protein>
    <recommendedName>
        <fullName evidence="6">type II site-specific deoxyribonuclease</fullName>
        <ecNumber evidence="6">3.1.21.4</ecNumber>
    </recommendedName>
</protein>
<comment type="catalytic activity">
    <reaction evidence="5">
        <text>Endonucleolytic cleavage of DNA to give specific double-stranded fragments with terminal 5'-phosphates.</text>
        <dbReference type="EC" id="3.1.21.4"/>
    </reaction>
</comment>
<keyword evidence="3" id="KW-0255">Endonuclease</keyword>
<evidence type="ECO:0000256" key="2">
    <source>
        <dbReference type="ARBA" id="ARBA00022747"/>
    </source>
</evidence>
<dbReference type="Pfam" id="PF09520">
    <property type="entry name" value="RE_TdeIII"/>
    <property type="match status" value="1"/>
</dbReference>
<comment type="caution">
    <text evidence="7">The sequence shown here is derived from an EMBL/GenBank/DDBJ whole genome shotgun (WGS) entry which is preliminary data.</text>
</comment>
<evidence type="ECO:0000256" key="3">
    <source>
        <dbReference type="ARBA" id="ARBA00022759"/>
    </source>
</evidence>
<dbReference type="Proteomes" id="UP000665944">
    <property type="component" value="Unassembled WGS sequence"/>
</dbReference>
<keyword evidence="8" id="KW-1185">Reference proteome</keyword>
<evidence type="ECO:0000313" key="8">
    <source>
        <dbReference type="Proteomes" id="UP000665944"/>
    </source>
</evidence>
<dbReference type="RefSeq" id="WP_209244573.1">
    <property type="nucleotide sequence ID" value="NZ_JAGHKT020000033.1"/>
</dbReference>
<keyword evidence="4" id="KW-0378">Hydrolase</keyword>
<dbReference type="InterPro" id="IPR019045">
    <property type="entry name" value="Restrct_endonuc_II_HinfI"/>
</dbReference>
<dbReference type="InterPro" id="IPR054784">
    <property type="entry name" value="HpyAIV-type_restriction_enz"/>
</dbReference>
<proteinExistence type="predicted"/>